<reference evidence="1 2" key="1">
    <citation type="submission" date="2024-03" db="EMBL/GenBank/DDBJ databases">
        <title>The Acrasis kona genome and developmental transcriptomes reveal deep origins of eukaryotic multicellular pathways.</title>
        <authorList>
            <person name="Sheikh S."/>
            <person name="Fu C.-J."/>
            <person name="Brown M.W."/>
            <person name="Baldauf S.L."/>
        </authorList>
    </citation>
    <scope>NUCLEOTIDE SEQUENCE [LARGE SCALE GENOMIC DNA]</scope>
    <source>
        <strain evidence="1 2">ATCC MYA-3509</strain>
    </source>
</reference>
<comment type="caution">
    <text evidence="1">The sequence shown here is derived from an EMBL/GenBank/DDBJ whole genome shotgun (WGS) entry which is preliminary data.</text>
</comment>
<protein>
    <submittedName>
        <fullName evidence="1">Uncharacterized protein</fullName>
    </submittedName>
</protein>
<gene>
    <name evidence="1" type="ORF">AKO1_012574</name>
</gene>
<dbReference type="AlphaFoldDB" id="A0AAW2YXL6"/>
<name>A0AAW2YXL6_9EUKA</name>
<evidence type="ECO:0000313" key="1">
    <source>
        <dbReference type="EMBL" id="KAL0481446.1"/>
    </source>
</evidence>
<sequence length="588" mass="67108">MIGYALCNAIGHCYHTIHVVDDITGRGVPLVNLSTVNFVPHYTDSNGIIAFYEPDLMNLQHKVFFHVSSHGYEVDIDEEGYRGVAINIECGGETQIKIRRTQISQRLYRYSGQGIYRDSIMTNTLTDHIPAHMKEGLNAGVTGHDSVQCIAINDTYYWFFGDTNSAEYPLGNFHTTCATTNLKDTIKNIDLFVDLNYIKQDAFVKPVAPMKPLAKPTWLHAPHTTDGTENNLYASYFKITSPETRGIMKWNPEEKMFVNVLVIDTKKYNVWPTHGGHTLIVDDYVYFMNPFPFVRCPKNQYADLSTYTSFSPLVEGTNDFDLNNIKLDRSESGRIRYAWKRNTSPLTASGMYVLVKSGRMKPEEALWLIQSMDQNMTTIIMVSGTVNYNEYRKKYILISGQIFGDTSLLGNIWYSESDSPLGPWSYAVQIAKHNSIDFYNPRHHPLFDQGPNLYYEGTYVRTFDTHGIPTPYYDYNQQVHKLNLDDIRLFDVPNAVYKNGNAYTMTKPNGSSTKTVFLAHDRMCSNCVEVRQDNTGRLYVNNAPKNSSFAFYAKTVWNCKNSSCRQRSIQMNVDGVIIHVFKVQKSLS</sequence>
<keyword evidence="2" id="KW-1185">Reference proteome</keyword>
<proteinExistence type="predicted"/>
<dbReference type="InterPro" id="IPR023296">
    <property type="entry name" value="Glyco_hydro_beta-prop_sf"/>
</dbReference>
<evidence type="ECO:0000313" key="2">
    <source>
        <dbReference type="Proteomes" id="UP001431209"/>
    </source>
</evidence>
<feature type="non-terminal residue" evidence="1">
    <location>
        <position position="588"/>
    </location>
</feature>
<dbReference type="Proteomes" id="UP001431209">
    <property type="component" value="Unassembled WGS sequence"/>
</dbReference>
<organism evidence="1 2">
    <name type="scientific">Acrasis kona</name>
    <dbReference type="NCBI Taxonomy" id="1008807"/>
    <lineage>
        <taxon>Eukaryota</taxon>
        <taxon>Discoba</taxon>
        <taxon>Heterolobosea</taxon>
        <taxon>Tetramitia</taxon>
        <taxon>Eutetramitia</taxon>
        <taxon>Acrasidae</taxon>
        <taxon>Acrasis</taxon>
    </lineage>
</organism>
<accession>A0AAW2YXL6</accession>
<dbReference type="SUPFAM" id="SSF75005">
    <property type="entry name" value="Arabinanase/levansucrase/invertase"/>
    <property type="match status" value="1"/>
</dbReference>
<dbReference type="EMBL" id="JAOPGA020000766">
    <property type="protein sequence ID" value="KAL0481446.1"/>
    <property type="molecule type" value="Genomic_DNA"/>
</dbReference>